<accession>A0A6L2J0J3</accession>
<evidence type="ECO:0000259" key="2">
    <source>
        <dbReference type="Pfam" id="PF00078"/>
    </source>
</evidence>
<dbReference type="InterPro" id="IPR053134">
    <property type="entry name" value="RNA-dir_DNA_polymerase"/>
</dbReference>
<dbReference type="PANTHER" id="PTHR24559:SF444">
    <property type="entry name" value="REVERSE TRANSCRIPTASE DOMAIN-CONTAINING PROTEIN"/>
    <property type="match status" value="1"/>
</dbReference>
<reference evidence="3" key="1">
    <citation type="journal article" date="2019" name="Sci. Rep.">
        <title>Draft genome of Tanacetum cinerariifolium, the natural source of mosquito coil.</title>
        <authorList>
            <person name="Yamashiro T."/>
            <person name="Shiraishi A."/>
            <person name="Satake H."/>
            <person name="Nakayama K."/>
        </authorList>
    </citation>
    <scope>NUCLEOTIDE SEQUENCE</scope>
</reference>
<evidence type="ECO:0000313" key="3">
    <source>
        <dbReference type="EMBL" id="GEU30316.1"/>
    </source>
</evidence>
<dbReference type="Gene3D" id="3.10.10.10">
    <property type="entry name" value="HIV Type 1 Reverse Transcriptase, subunit A, domain 1"/>
    <property type="match status" value="1"/>
</dbReference>
<evidence type="ECO:0000256" key="1">
    <source>
        <dbReference type="SAM" id="MobiDB-lite"/>
    </source>
</evidence>
<name>A0A6L2J0J3_TANCI</name>
<feature type="compositionally biased region" description="Basic residues" evidence="1">
    <location>
        <begin position="483"/>
        <end position="492"/>
    </location>
</feature>
<dbReference type="SUPFAM" id="SSF56672">
    <property type="entry name" value="DNA/RNA polymerases"/>
    <property type="match status" value="1"/>
</dbReference>
<protein>
    <recommendedName>
        <fullName evidence="2">Reverse transcriptase domain-containing protein</fullName>
    </recommendedName>
</protein>
<gene>
    <name evidence="3" type="ORF">Tci_002294</name>
</gene>
<proteinExistence type="predicted"/>
<comment type="caution">
    <text evidence="3">The sequence shown here is derived from an EMBL/GenBank/DDBJ whole genome shotgun (WGS) entry which is preliminary data.</text>
</comment>
<dbReference type="Pfam" id="PF00078">
    <property type="entry name" value="RVT_1"/>
    <property type="match status" value="1"/>
</dbReference>
<dbReference type="AlphaFoldDB" id="A0A6L2J0J3"/>
<dbReference type="InterPro" id="IPR043502">
    <property type="entry name" value="DNA/RNA_pol_sf"/>
</dbReference>
<feature type="region of interest" description="Disordered" evidence="1">
    <location>
        <begin position="467"/>
        <end position="507"/>
    </location>
</feature>
<dbReference type="InterPro" id="IPR000477">
    <property type="entry name" value="RT_dom"/>
</dbReference>
<dbReference type="EMBL" id="BKCJ010000147">
    <property type="protein sequence ID" value="GEU30316.1"/>
    <property type="molecule type" value="Genomic_DNA"/>
</dbReference>
<feature type="domain" description="Reverse transcriptase" evidence="2">
    <location>
        <begin position="202"/>
        <end position="307"/>
    </location>
</feature>
<dbReference type="PANTHER" id="PTHR24559">
    <property type="entry name" value="TRANSPOSON TY3-I GAG-POL POLYPROTEIN"/>
    <property type="match status" value="1"/>
</dbReference>
<sequence>MRSLGAVGSTIHSMIKFSTNRGVVTMETSKEALWECRQLEKMQNSWKETQWRQDMEQMSKIWEQAILQTRSNLGQRSGKEPIFPRMGEHAVNWPQTAASKRPPEEYGRIYMGRIRRNSRATVFHGASAESVPFGRVGDPQETTINNLSKASVKGKSADGLFKPQQNLCQRYVPLSRSGRGISIFDGISVQMLPTTPLIENSQIRMVEGDEEKTGFHTEEGVYCFTHMLRGLKNSAATLQRMIEKVLADQKGQNVEVYLEEIVVKGRNERSLIQDVEETLGKLQRVNIKTNSDKCSFRMEECKFLGYVVANEGIGADPEKTNEAEEALQKIKRTLNKLQVLVMPKEGELLMICLQQGSETISYALFVERGGVQEMLKISGINGRLAKWAAELRMYDVSYILSKEAEGQVEGNRVPRTKETKKIQGRSHGCNGFIPQVSDHTSPQTLEPQSISTHRACNYKVEVPKSRGIGGCQDKTISESGRQQQRKGHNRKGGSKEPNFIWENSGSN</sequence>
<organism evidence="3">
    <name type="scientific">Tanacetum cinerariifolium</name>
    <name type="common">Dalmatian daisy</name>
    <name type="synonym">Chrysanthemum cinerariifolium</name>
    <dbReference type="NCBI Taxonomy" id="118510"/>
    <lineage>
        <taxon>Eukaryota</taxon>
        <taxon>Viridiplantae</taxon>
        <taxon>Streptophyta</taxon>
        <taxon>Embryophyta</taxon>
        <taxon>Tracheophyta</taxon>
        <taxon>Spermatophyta</taxon>
        <taxon>Magnoliopsida</taxon>
        <taxon>eudicotyledons</taxon>
        <taxon>Gunneridae</taxon>
        <taxon>Pentapetalae</taxon>
        <taxon>asterids</taxon>
        <taxon>campanulids</taxon>
        <taxon>Asterales</taxon>
        <taxon>Asteraceae</taxon>
        <taxon>Asteroideae</taxon>
        <taxon>Anthemideae</taxon>
        <taxon>Anthemidinae</taxon>
        <taxon>Tanacetum</taxon>
    </lineage>
</organism>
<dbReference type="CDD" id="cd01647">
    <property type="entry name" value="RT_LTR"/>
    <property type="match status" value="1"/>
</dbReference>
<dbReference type="InterPro" id="IPR043128">
    <property type="entry name" value="Rev_trsase/Diguanyl_cyclase"/>
</dbReference>
<dbReference type="Gene3D" id="3.30.70.270">
    <property type="match status" value="1"/>
</dbReference>